<dbReference type="Pfam" id="PF00989">
    <property type="entry name" value="PAS"/>
    <property type="match status" value="1"/>
</dbReference>
<dbReference type="Gene3D" id="1.10.287.130">
    <property type="match status" value="1"/>
</dbReference>
<dbReference type="InterPro" id="IPR035965">
    <property type="entry name" value="PAS-like_dom_sf"/>
</dbReference>
<sequence length="392" mass="44902">MDAPLDFYSAAFLSQLAQQSSFIVFAFDPDLQQFPYLNPAFEQVFNRSRQQLKISQLWDLVHPEDRSYVSDIYQQLLNQPATGQQTPDKETSRQEEATRQPMEFRIQLEDRTIKWLRLLPLSIPVGLDKTSSDKRLLGGMIEDITKLKYYLDVETKYSNKKNAILHILSHELAGPLGTIQSLSSLTISRLKEYNDEDLIRVVSLISQTSKHSLKLIRDFVEQEFLESSEVDVVKGRVDLVQKTRELIEQFQHTPQQKLLTFQLTSSDPSIYVAIDEVKFILAITNLVSNSIKFTPEGGLIAVHIEDQPESDSVLVRVEDNGIGIPEKYHSSLFDKFTKARRPGLHNEPTTGLGMSIIKTIVEWHQGKIWFESQEGKGTTFFVQIPRYIESKP</sequence>
<evidence type="ECO:0000259" key="8">
    <source>
        <dbReference type="PROSITE" id="PS50112"/>
    </source>
</evidence>
<evidence type="ECO:0000256" key="6">
    <source>
        <dbReference type="SAM" id="MobiDB-lite"/>
    </source>
</evidence>
<name>A0AAE3QUA1_9BACT</name>
<feature type="compositionally biased region" description="Basic and acidic residues" evidence="6">
    <location>
        <begin position="87"/>
        <end position="98"/>
    </location>
</feature>
<evidence type="ECO:0000256" key="2">
    <source>
        <dbReference type="ARBA" id="ARBA00012438"/>
    </source>
</evidence>
<dbReference type="InterPro" id="IPR013767">
    <property type="entry name" value="PAS_fold"/>
</dbReference>
<feature type="region of interest" description="Disordered" evidence="6">
    <location>
        <begin position="79"/>
        <end position="100"/>
    </location>
</feature>
<dbReference type="InterPro" id="IPR003594">
    <property type="entry name" value="HATPase_dom"/>
</dbReference>
<dbReference type="InterPro" id="IPR036097">
    <property type="entry name" value="HisK_dim/P_sf"/>
</dbReference>
<dbReference type="SUPFAM" id="SSF47384">
    <property type="entry name" value="Homodimeric domain of signal transducing histidine kinase"/>
    <property type="match status" value="1"/>
</dbReference>
<evidence type="ECO:0000256" key="1">
    <source>
        <dbReference type="ARBA" id="ARBA00000085"/>
    </source>
</evidence>
<dbReference type="InterPro" id="IPR036890">
    <property type="entry name" value="HATPase_C_sf"/>
</dbReference>
<dbReference type="Proteomes" id="UP001241110">
    <property type="component" value="Unassembled WGS sequence"/>
</dbReference>
<evidence type="ECO:0000256" key="3">
    <source>
        <dbReference type="ARBA" id="ARBA00022553"/>
    </source>
</evidence>
<dbReference type="SUPFAM" id="SSF55874">
    <property type="entry name" value="ATPase domain of HSP90 chaperone/DNA topoisomerase II/histidine kinase"/>
    <property type="match status" value="1"/>
</dbReference>
<dbReference type="Pfam" id="PF02518">
    <property type="entry name" value="HATPase_c"/>
    <property type="match status" value="1"/>
</dbReference>
<dbReference type="SMART" id="SM00387">
    <property type="entry name" value="HATPase_c"/>
    <property type="match status" value="1"/>
</dbReference>
<dbReference type="EC" id="2.7.13.3" evidence="2"/>
<dbReference type="AlphaFoldDB" id="A0AAE3QUA1"/>
<reference evidence="9" key="1">
    <citation type="submission" date="2023-05" db="EMBL/GenBank/DDBJ databases">
        <authorList>
            <person name="Zhang X."/>
        </authorList>
    </citation>
    <scope>NUCLEOTIDE SEQUENCE</scope>
    <source>
        <strain evidence="9">YF14B1</strain>
    </source>
</reference>
<dbReference type="PANTHER" id="PTHR43547:SF2">
    <property type="entry name" value="HYBRID SIGNAL TRANSDUCTION HISTIDINE KINASE C"/>
    <property type="match status" value="1"/>
</dbReference>
<keyword evidence="5" id="KW-0418">Kinase</keyword>
<evidence type="ECO:0000313" key="10">
    <source>
        <dbReference type="Proteomes" id="UP001241110"/>
    </source>
</evidence>
<dbReference type="FunFam" id="3.30.565.10:FF:000006">
    <property type="entry name" value="Sensor histidine kinase WalK"/>
    <property type="match status" value="1"/>
</dbReference>
<dbReference type="Gene3D" id="3.30.565.10">
    <property type="entry name" value="Histidine kinase-like ATPase, C-terminal domain"/>
    <property type="match status" value="1"/>
</dbReference>
<proteinExistence type="predicted"/>
<gene>
    <name evidence="9" type="ORF">QNI16_19795</name>
</gene>
<keyword evidence="9" id="KW-0547">Nucleotide-binding</keyword>
<dbReference type="PRINTS" id="PR00344">
    <property type="entry name" value="BCTRLSENSOR"/>
</dbReference>
<evidence type="ECO:0000256" key="4">
    <source>
        <dbReference type="ARBA" id="ARBA00022679"/>
    </source>
</evidence>
<dbReference type="InterPro" id="IPR000014">
    <property type="entry name" value="PAS"/>
</dbReference>
<dbReference type="EMBL" id="JASJOS010000009">
    <property type="protein sequence ID" value="MDJ1482753.1"/>
    <property type="molecule type" value="Genomic_DNA"/>
</dbReference>
<feature type="domain" description="Histidine kinase" evidence="7">
    <location>
        <begin position="167"/>
        <end position="388"/>
    </location>
</feature>
<comment type="catalytic activity">
    <reaction evidence="1">
        <text>ATP + protein L-histidine = ADP + protein N-phospho-L-histidine.</text>
        <dbReference type="EC" id="2.7.13.3"/>
    </reaction>
</comment>
<keyword evidence="4" id="KW-0808">Transferase</keyword>
<evidence type="ECO:0000259" key="7">
    <source>
        <dbReference type="PROSITE" id="PS50109"/>
    </source>
</evidence>
<dbReference type="SUPFAM" id="SSF55785">
    <property type="entry name" value="PYP-like sensor domain (PAS domain)"/>
    <property type="match status" value="1"/>
</dbReference>
<dbReference type="Gene3D" id="3.30.450.20">
    <property type="entry name" value="PAS domain"/>
    <property type="match status" value="1"/>
</dbReference>
<dbReference type="SMART" id="SM00091">
    <property type="entry name" value="PAS"/>
    <property type="match status" value="1"/>
</dbReference>
<feature type="domain" description="PAS" evidence="8">
    <location>
        <begin position="9"/>
        <end position="80"/>
    </location>
</feature>
<dbReference type="InterPro" id="IPR004358">
    <property type="entry name" value="Sig_transdc_His_kin-like_C"/>
</dbReference>
<accession>A0AAE3QUA1</accession>
<comment type="caution">
    <text evidence="9">The sequence shown here is derived from an EMBL/GenBank/DDBJ whole genome shotgun (WGS) entry which is preliminary data.</text>
</comment>
<evidence type="ECO:0000256" key="5">
    <source>
        <dbReference type="ARBA" id="ARBA00022777"/>
    </source>
</evidence>
<keyword evidence="9" id="KW-0067">ATP-binding</keyword>
<dbReference type="GO" id="GO:0006355">
    <property type="term" value="P:regulation of DNA-templated transcription"/>
    <property type="evidence" value="ECO:0007669"/>
    <property type="project" value="InterPro"/>
</dbReference>
<keyword evidence="3" id="KW-0597">Phosphoprotein</keyword>
<dbReference type="PROSITE" id="PS50109">
    <property type="entry name" value="HIS_KIN"/>
    <property type="match status" value="1"/>
</dbReference>
<protein>
    <recommendedName>
        <fullName evidence="2">histidine kinase</fullName>
        <ecNumber evidence="2">2.7.13.3</ecNumber>
    </recommendedName>
</protein>
<dbReference type="PROSITE" id="PS50112">
    <property type="entry name" value="PAS"/>
    <property type="match status" value="1"/>
</dbReference>
<evidence type="ECO:0000313" key="9">
    <source>
        <dbReference type="EMBL" id="MDJ1482753.1"/>
    </source>
</evidence>
<organism evidence="9 10">
    <name type="scientific">Xanthocytophaga flava</name>
    <dbReference type="NCBI Taxonomy" id="3048013"/>
    <lineage>
        <taxon>Bacteria</taxon>
        <taxon>Pseudomonadati</taxon>
        <taxon>Bacteroidota</taxon>
        <taxon>Cytophagia</taxon>
        <taxon>Cytophagales</taxon>
        <taxon>Rhodocytophagaceae</taxon>
        <taxon>Xanthocytophaga</taxon>
    </lineage>
</organism>
<dbReference type="CDD" id="cd00130">
    <property type="entry name" value="PAS"/>
    <property type="match status" value="1"/>
</dbReference>
<dbReference type="GO" id="GO:0000155">
    <property type="term" value="F:phosphorelay sensor kinase activity"/>
    <property type="evidence" value="ECO:0007669"/>
    <property type="project" value="InterPro"/>
</dbReference>
<dbReference type="InterPro" id="IPR005467">
    <property type="entry name" value="His_kinase_dom"/>
</dbReference>
<dbReference type="RefSeq" id="WP_313982094.1">
    <property type="nucleotide sequence ID" value="NZ_JASJOS010000009.1"/>
</dbReference>
<dbReference type="GO" id="GO:0005524">
    <property type="term" value="F:ATP binding"/>
    <property type="evidence" value="ECO:0007669"/>
    <property type="project" value="UniProtKB-KW"/>
</dbReference>
<dbReference type="PANTHER" id="PTHR43547">
    <property type="entry name" value="TWO-COMPONENT HISTIDINE KINASE"/>
    <property type="match status" value="1"/>
</dbReference>